<keyword evidence="2" id="KW-1185">Reference proteome</keyword>
<dbReference type="AlphaFoldDB" id="A0A1H8YJL1"/>
<dbReference type="GO" id="GO:0016853">
    <property type="term" value="F:isomerase activity"/>
    <property type="evidence" value="ECO:0007669"/>
    <property type="project" value="UniProtKB-KW"/>
</dbReference>
<accession>A0A1H8YJL1</accession>
<dbReference type="STRING" id="394193.SAMN04489732_12057"/>
<dbReference type="InterPro" id="IPR053714">
    <property type="entry name" value="Iso_Racemase_Enz_sf"/>
</dbReference>
<dbReference type="Pfam" id="PF17645">
    <property type="entry name" value="Amdase"/>
    <property type="match status" value="1"/>
</dbReference>
<dbReference type="Proteomes" id="UP000198582">
    <property type="component" value="Unassembled WGS sequence"/>
</dbReference>
<name>A0A1H8YJL1_9PSEU</name>
<reference evidence="1 2" key="1">
    <citation type="submission" date="2016-10" db="EMBL/GenBank/DDBJ databases">
        <authorList>
            <person name="de Groot N.N."/>
        </authorList>
    </citation>
    <scope>NUCLEOTIDE SEQUENCE [LARGE SCALE GENOMIC DNA]</scope>
    <source>
        <strain evidence="1 2">DSM 44993</strain>
    </source>
</reference>
<protein>
    <submittedName>
        <fullName evidence="1">Maleate isomerase</fullName>
    </submittedName>
</protein>
<dbReference type="PANTHER" id="PTHR40267">
    <property type="entry name" value="BLR3294 PROTEIN"/>
    <property type="match status" value="1"/>
</dbReference>
<dbReference type="OrthoDB" id="4537983at2"/>
<dbReference type="InterPro" id="IPR026286">
    <property type="entry name" value="MaiA/AMDase"/>
</dbReference>
<proteinExistence type="predicted"/>
<dbReference type="SUPFAM" id="SSF53613">
    <property type="entry name" value="Ribokinase-like"/>
    <property type="match status" value="1"/>
</dbReference>
<evidence type="ECO:0000313" key="2">
    <source>
        <dbReference type="Proteomes" id="UP000198582"/>
    </source>
</evidence>
<dbReference type="RefSeq" id="WP_091625593.1">
    <property type="nucleotide sequence ID" value="NZ_FOEF01000020.1"/>
</dbReference>
<organism evidence="1 2">
    <name type="scientific">Amycolatopsis saalfeldensis</name>
    <dbReference type="NCBI Taxonomy" id="394193"/>
    <lineage>
        <taxon>Bacteria</taxon>
        <taxon>Bacillati</taxon>
        <taxon>Actinomycetota</taxon>
        <taxon>Actinomycetes</taxon>
        <taxon>Pseudonocardiales</taxon>
        <taxon>Pseudonocardiaceae</taxon>
        <taxon>Amycolatopsis</taxon>
    </lineage>
</organism>
<dbReference type="PIRSF" id="PIRSF015736">
    <property type="entry name" value="MI"/>
    <property type="match status" value="1"/>
</dbReference>
<evidence type="ECO:0000313" key="1">
    <source>
        <dbReference type="EMBL" id="SEP52394.1"/>
    </source>
</evidence>
<dbReference type="InterPro" id="IPR029056">
    <property type="entry name" value="Ribokinase-like"/>
</dbReference>
<gene>
    <name evidence="1" type="ORF">SAMN04489732_12057</name>
</gene>
<keyword evidence="1" id="KW-0413">Isomerase</keyword>
<dbReference type="PANTHER" id="PTHR40267:SF1">
    <property type="entry name" value="BLR3294 PROTEIN"/>
    <property type="match status" value="1"/>
</dbReference>
<dbReference type="EMBL" id="FOEF01000020">
    <property type="protein sequence ID" value="SEP52394.1"/>
    <property type="molecule type" value="Genomic_DNA"/>
</dbReference>
<sequence length="252" mass="26308">MSTVEATEDWADVVLEDATPDGRVGLLALATDANIEDNLRALLPASVGMYTTRLSHTNPITVGTLRSTASGITEAAREIMTGSDLDVLVYGCTAGAAAIGHEEIVRLLKEAKPTAHCVSPVSAATAALRHLGITRPSILTPNIPEINDVIAGCLSHAGFEVQTVAGLGIRDDPDITRVPPQSLLKAARHVCAPESDGLLISCTSLRATAVIDRIEALIERPVVTSNQALAWAITRELGVTLPGAGLGRLFAV</sequence>
<dbReference type="Gene3D" id="3.40.50.12500">
    <property type="match status" value="1"/>
</dbReference>